<keyword evidence="1" id="KW-0614">Plasmid</keyword>
<reference evidence="1 2" key="1">
    <citation type="submission" date="2015-11" db="EMBL/GenBank/DDBJ databases">
        <authorList>
            <person name="Chong T.M."/>
            <person name="Chan K.G."/>
            <person name="Dessaux Y."/>
        </authorList>
    </citation>
    <scope>NUCLEOTIDE SEQUENCE [LARGE SCALE GENOMIC DNA]</scope>
    <source>
        <strain evidence="1 2">S5.2</strain>
        <plasmid evidence="2">Plasmid</plasmid>
    </source>
</reference>
<protein>
    <submittedName>
        <fullName evidence="1">Uncharacterized protein</fullName>
    </submittedName>
</protein>
<sequence>MKSAFEQCVERKATRFIVSDDGAVYLELRTNPQMPGAEVPLEKIEADASPYLSTAAGLAHMGIVKANDLVPIQLRADWRLSVQREKSYSVWTVYSQKLPAMGDFAQLAN</sequence>
<organism evidence="1 2">
    <name type="scientific">Ectopseudomonas mendocina S5.2</name>
    <dbReference type="NCBI Taxonomy" id="1225174"/>
    <lineage>
        <taxon>Bacteria</taxon>
        <taxon>Pseudomonadati</taxon>
        <taxon>Pseudomonadota</taxon>
        <taxon>Gammaproteobacteria</taxon>
        <taxon>Pseudomonadales</taxon>
        <taxon>Pseudomonadaceae</taxon>
        <taxon>Ectopseudomonas</taxon>
    </lineage>
</organism>
<evidence type="ECO:0000313" key="2">
    <source>
        <dbReference type="Proteomes" id="UP000028530"/>
    </source>
</evidence>
<name>A0ABM5W3G0_ECTME</name>
<keyword evidence="2" id="KW-1185">Reference proteome</keyword>
<evidence type="ECO:0000313" key="1">
    <source>
        <dbReference type="EMBL" id="ALN21793.1"/>
    </source>
</evidence>
<geneLocation type="plasmid" evidence="2"/>
<gene>
    <name evidence="1" type="ORF">DW68_024250</name>
</gene>
<dbReference type="EMBL" id="CP013125">
    <property type="protein sequence ID" value="ALN21793.1"/>
    <property type="molecule type" value="Genomic_DNA"/>
</dbReference>
<proteinExistence type="predicted"/>
<dbReference type="RefSeq" id="WP_017362373.1">
    <property type="nucleotide sequence ID" value="NZ_CP013125.1"/>
</dbReference>
<dbReference type="Proteomes" id="UP000028530">
    <property type="component" value="Plasmid pPME5"/>
</dbReference>
<dbReference type="GeneID" id="57609005"/>
<accession>A0ABM5W3G0</accession>